<dbReference type="Gene3D" id="2.40.50.100">
    <property type="match status" value="1"/>
</dbReference>
<dbReference type="InterPro" id="IPR006143">
    <property type="entry name" value="RND_pump_MFP"/>
</dbReference>
<reference evidence="3 4" key="1">
    <citation type="submission" date="2019-01" db="EMBL/GenBank/DDBJ databases">
        <title>Insights into ecological role of a new deltaproteobacterial order Candidatus Sinidesulfobacterales (Sva0485) by metagenomics and metatranscriptomics.</title>
        <authorList>
            <person name="Tan S."/>
            <person name="Liu J."/>
            <person name="Fang Y."/>
            <person name="Hedlund B."/>
            <person name="Lian Z.-H."/>
            <person name="Huang L.-Y."/>
            <person name="Li J.-T."/>
            <person name="Huang L.-N."/>
            <person name="Li W.-J."/>
            <person name="Jiang H.-C."/>
            <person name="Dong H.-L."/>
            <person name="Shu W.-S."/>
        </authorList>
    </citation>
    <scope>NUCLEOTIDE SEQUENCE [LARGE SCALE GENOMIC DNA]</scope>
    <source>
        <strain evidence="3">AP4</strain>
    </source>
</reference>
<feature type="domain" description="CzcB-like barrel-sandwich hybrid" evidence="2">
    <location>
        <begin position="70"/>
        <end position="191"/>
    </location>
</feature>
<dbReference type="Pfam" id="PF25973">
    <property type="entry name" value="BSH_CzcB"/>
    <property type="match status" value="1"/>
</dbReference>
<comment type="similarity">
    <text evidence="1">Belongs to the membrane fusion protein (MFP) (TC 8.A.1) family.</text>
</comment>
<sequence length="351" mass="38935">MRKKRIFYGILITTFITSLLSLSLSGCSEKSVYKEKTENKISVAAYKTKYISMPNFLKSPGNTDSLNNTVISAHIMGYVIMDDVHQGQPVNRGEILLKLSAPEIASKYYAAKAGFVNAKKTYDRIKRLYSENSVSRQTYDNTLMQYNVAKADLNEAGSYLNYKNIDSPINGIIVKKNVSMGDLVAPGQMLLMIQGVKNLEFKTSVNVKYYDKIKNGETANLKFSSINKTIKGKIISVVRSANPYSHSVLVRISIAKSHMDGLMPGMYGVAYFKIGAEKALIVPKNAVVRRLGITGVYIADKSGQVMFQPIKKGRVYKKKFVVILNGLNPGMTVITGKLNKIDIGDYVTPDF</sequence>
<dbReference type="Gene3D" id="2.40.30.170">
    <property type="match status" value="1"/>
</dbReference>
<accession>A0A520X9A9</accession>
<dbReference type="AlphaFoldDB" id="A0A520X9A9"/>
<dbReference type="InterPro" id="IPR058647">
    <property type="entry name" value="BSH_CzcB-like"/>
</dbReference>
<name>A0A520X9A9_9DELT</name>
<evidence type="ECO:0000256" key="1">
    <source>
        <dbReference type="ARBA" id="ARBA00009477"/>
    </source>
</evidence>
<dbReference type="EMBL" id="SHMQ01000031">
    <property type="protein sequence ID" value="RZV37736.1"/>
    <property type="molecule type" value="Genomic_DNA"/>
</dbReference>
<dbReference type="GO" id="GO:0015562">
    <property type="term" value="F:efflux transmembrane transporter activity"/>
    <property type="evidence" value="ECO:0007669"/>
    <property type="project" value="TreeGrafter"/>
</dbReference>
<evidence type="ECO:0000259" key="2">
    <source>
        <dbReference type="Pfam" id="PF25973"/>
    </source>
</evidence>
<dbReference type="PANTHER" id="PTHR30469:SF15">
    <property type="entry name" value="HLYD FAMILY OF SECRETION PROTEINS"/>
    <property type="match status" value="1"/>
</dbReference>
<protein>
    <submittedName>
        <fullName evidence="3">Efflux RND transporter periplasmic adaptor subunit</fullName>
    </submittedName>
</protein>
<dbReference type="GO" id="GO:1990281">
    <property type="term" value="C:efflux pump complex"/>
    <property type="evidence" value="ECO:0007669"/>
    <property type="project" value="TreeGrafter"/>
</dbReference>
<organism evidence="3 4">
    <name type="scientific">Candidatus Acidulodesulfobacterium acidiphilum</name>
    <dbReference type="NCBI Taxonomy" id="2597224"/>
    <lineage>
        <taxon>Bacteria</taxon>
        <taxon>Deltaproteobacteria</taxon>
        <taxon>Candidatus Acidulodesulfobacterales</taxon>
        <taxon>Candidatus Acidulodesulfobacterium</taxon>
    </lineage>
</organism>
<proteinExistence type="inferred from homology"/>
<dbReference type="PROSITE" id="PS51257">
    <property type="entry name" value="PROKAR_LIPOPROTEIN"/>
    <property type="match status" value="1"/>
</dbReference>
<dbReference type="SUPFAM" id="SSF111369">
    <property type="entry name" value="HlyD-like secretion proteins"/>
    <property type="match status" value="1"/>
</dbReference>
<evidence type="ECO:0000313" key="4">
    <source>
        <dbReference type="Proteomes" id="UP000322454"/>
    </source>
</evidence>
<evidence type="ECO:0000313" key="3">
    <source>
        <dbReference type="EMBL" id="RZV37736.1"/>
    </source>
</evidence>
<dbReference type="NCBIfam" id="TIGR01730">
    <property type="entry name" value="RND_mfp"/>
    <property type="match status" value="1"/>
</dbReference>
<dbReference type="Proteomes" id="UP000322454">
    <property type="component" value="Unassembled WGS sequence"/>
</dbReference>
<comment type="caution">
    <text evidence="3">The sequence shown here is derived from an EMBL/GenBank/DDBJ whole genome shotgun (WGS) entry which is preliminary data.</text>
</comment>
<dbReference type="Gene3D" id="1.10.287.470">
    <property type="entry name" value="Helix hairpin bin"/>
    <property type="match status" value="1"/>
</dbReference>
<dbReference type="PANTHER" id="PTHR30469">
    <property type="entry name" value="MULTIDRUG RESISTANCE PROTEIN MDTA"/>
    <property type="match status" value="1"/>
</dbReference>
<gene>
    <name evidence="3" type="ORF">EVJ48_08395</name>
</gene>
<dbReference type="Gene3D" id="2.40.420.20">
    <property type="match status" value="1"/>
</dbReference>